<accession>A0ABN8Y3N3</accession>
<organism evidence="2 3">
    <name type="scientific">Rangifer tarandus platyrhynchus</name>
    <name type="common">Svalbard reindeer</name>
    <dbReference type="NCBI Taxonomy" id="3082113"/>
    <lineage>
        <taxon>Eukaryota</taxon>
        <taxon>Metazoa</taxon>
        <taxon>Chordata</taxon>
        <taxon>Craniata</taxon>
        <taxon>Vertebrata</taxon>
        <taxon>Euteleostomi</taxon>
        <taxon>Mammalia</taxon>
        <taxon>Eutheria</taxon>
        <taxon>Laurasiatheria</taxon>
        <taxon>Artiodactyla</taxon>
        <taxon>Ruminantia</taxon>
        <taxon>Pecora</taxon>
        <taxon>Cervidae</taxon>
        <taxon>Odocoileinae</taxon>
        <taxon>Rangifer</taxon>
    </lineage>
</organism>
<gene>
    <name evidence="2" type="ORF">MRATA1EN1_LOCUS5150</name>
</gene>
<feature type="region of interest" description="Disordered" evidence="1">
    <location>
        <begin position="22"/>
        <end position="155"/>
    </location>
</feature>
<keyword evidence="3" id="KW-1185">Reference proteome</keyword>
<evidence type="ECO:0000313" key="2">
    <source>
        <dbReference type="EMBL" id="CAI9156188.1"/>
    </source>
</evidence>
<reference evidence="2" key="1">
    <citation type="submission" date="2023-04" db="EMBL/GenBank/DDBJ databases">
        <authorList>
            <consortium name="ELIXIR-Norway"/>
        </authorList>
    </citation>
    <scope>NUCLEOTIDE SEQUENCE [LARGE SCALE GENOMIC DNA]</scope>
</reference>
<dbReference type="EMBL" id="OX459950">
    <property type="protein sequence ID" value="CAI9156188.1"/>
    <property type="molecule type" value="Genomic_DNA"/>
</dbReference>
<sequence>MLGPQVSGGGVRLREWNRVWRHSAGARELSGRRQRERPAAASGRSGPCEEGTGGQAAAAREKPPERQECDNPQAWRGREDAPRPWKTFSFKHLPPSERPRPSGQQCLSAIHATGHLIPLPSPSKTGPRSPDPMAGARGAQERLAHAQPCSSRLGSVPLRPRALHLRNEEMKGTVGAFSTRGESIL</sequence>
<dbReference type="Proteomes" id="UP001176941">
    <property type="component" value="Chromosome 14"/>
</dbReference>
<proteinExistence type="predicted"/>
<feature type="compositionally biased region" description="Basic and acidic residues" evidence="1">
    <location>
        <begin position="59"/>
        <end position="69"/>
    </location>
</feature>
<protein>
    <submittedName>
        <fullName evidence="2">Uncharacterized protein</fullName>
    </submittedName>
</protein>
<evidence type="ECO:0000313" key="3">
    <source>
        <dbReference type="Proteomes" id="UP001176941"/>
    </source>
</evidence>
<feature type="compositionally biased region" description="Basic and acidic residues" evidence="1">
    <location>
        <begin position="29"/>
        <end position="38"/>
    </location>
</feature>
<name>A0ABN8Y3N3_RANTA</name>
<evidence type="ECO:0000256" key="1">
    <source>
        <dbReference type="SAM" id="MobiDB-lite"/>
    </source>
</evidence>